<feature type="non-terminal residue" evidence="1">
    <location>
        <position position="1"/>
    </location>
</feature>
<organism evidence="1 2">
    <name type="scientific">Marmota monax</name>
    <name type="common">Woodchuck</name>
    <dbReference type="NCBI Taxonomy" id="9995"/>
    <lineage>
        <taxon>Eukaryota</taxon>
        <taxon>Metazoa</taxon>
        <taxon>Chordata</taxon>
        <taxon>Craniata</taxon>
        <taxon>Vertebrata</taxon>
        <taxon>Euteleostomi</taxon>
        <taxon>Mammalia</taxon>
        <taxon>Eutheria</taxon>
        <taxon>Euarchontoglires</taxon>
        <taxon>Glires</taxon>
        <taxon>Rodentia</taxon>
        <taxon>Sciuromorpha</taxon>
        <taxon>Sciuridae</taxon>
        <taxon>Xerinae</taxon>
        <taxon>Marmotini</taxon>
        <taxon>Marmota</taxon>
    </lineage>
</organism>
<dbReference type="EMBL" id="CABDUW010002435">
    <property type="protein sequence ID" value="VTJ86807.1"/>
    <property type="molecule type" value="Genomic_DNA"/>
</dbReference>
<dbReference type="AlphaFoldDB" id="A0A5E4CYB7"/>
<accession>A0A5E4CYB7</accession>
<dbReference type="Proteomes" id="UP000335636">
    <property type="component" value="Unassembled WGS sequence"/>
</dbReference>
<protein>
    <submittedName>
        <fullName evidence="1">Uncharacterized protein</fullName>
    </submittedName>
</protein>
<gene>
    <name evidence="1" type="ORF">MONAX_5E012792</name>
</gene>
<reference evidence="1" key="1">
    <citation type="submission" date="2019-04" db="EMBL/GenBank/DDBJ databases">
        <authorList>
            <person name="Alioto T."/>
            <person name="Alioto T."/>
        </authorList>
    </citation>
    <scope>NUCLEOTIDE SEQUENCE [LARGE SCALE GENOMIC DNA]</scope>
</reference>
<comment type="caution">
    <text evidence="1">The sequence shown here is derived from an EMBL/GenBank/DDBJ whole genome shotgun (WGS) entry which is preliminary data.</text>
</comment>
<keyword evidence="2" id="KW-1185">Reference proteome</keyword>
<feature type="non-terminal residue" evidence="1">
    <location>
        <position position="148"/>
    </location>
</feature>
<evidence type="ECO:0000313" key="2">
    <source>
        <dbReference type="Proteomes" id="UP000335636"/>
    </source>
</evidence>
<name>A0A5E4CYB7_MARMO</name>
<sequence length="148" mass="16936">RKSNPHNFQSYILKTVSFHNKILKGVTKDGSFYSILKVCQRDSQLQSCQGNQDKLFRQVTFVSSNITTEASGHKYNAFGRVFDEYIEQDISEQKLHKYNTFEKNLKPNIGLPNFYKGNSRKNLNESLGFGKLSSHSVANSDLERIHNG</sequence>
<proteinExistence type="predicted"/>
<evidence type="ECO:0000313" key="1">
    <source>
        <dbReference type="EMBL" id="VTJ86807.1"/>
    </source>
</evidence>